<feature type="transmembrane region" description="Helical" evidence="1">
    <location>
        <begin position="68"/>
        <end position="86"/>
    </location>
</feature>
<name>A0A1F6W5Z4_9BACT</name>
<dbReference type="Pfam" id="PF09997">
    <property type="entry name" value="DUF2238"/>
    <property type="match status" value="1"/>
</dbReference>
<dbReference type="InterPro" id="IPR014509">
    <property type="entry name" value="YjdF-like"/>
</dbReference>
<organism evidence="2 3">
    <name type="scientific">Candidatus Nomurabacteria bacterium RIFCSPHIGHO2_02_FULL_41_18</name>
    <dbReference type="NCBI Taxonomy" id="1801754"/>
    <lineage>
        <taxon>Bacteria</taxon>
        <taxon>Candidatus Nomuraibacteriota</taxon>
    </lineage>
</organism>
<reference evidence="2 3" key="1">
    <citation type="journal article" date="2016" name="Nat. Commun.">
        <title>Thousands of microbial genomes shed light on interconnected biogeochemical processes in an aquifer system.</title>
        <authorList>
            <person name="Anantharaman K."/>
            <person name="Brown C.T."/>
            <person name="Hug L.A."/>
            <person name="Sharon I."/>
            <person name="Castelle C.J."/>
            <person name="Probst A.J."/>
            <person name="Thomas B.C."/>
            <person name="Singh A."/>
            <person name="Wilkins M.J."/>
            <person name="Karaoz U."/>
            <person name="Brodie E.L."/>
            <person name="Williams K.H."/>
            <person name="Hubbard S.S."/>
            <person name="Banfield J.F."/>
        </authorList>
    </citation>
    <scope>NUCLEOTIDE SEQUENCE [LARGE SCALE GENOMIC DNA]</scope>
</reference>
<gene>
    <name evidence="2" type="ORF">A3D42_02235</name>
</gene>
<feature type="transmembrane region" description="Helical" evidence="1">
    <location>
        <begin position="106"/>
        <end position="122"/>
    </location>
</feature>
<evidence type="ECO:0000256" key="1">
    <source>
        <dbReference type="SAM" id="Phobius"/>
    </source>
</evidence>
<keyword evidence="1" id="KW-0812">Transmembrane</keyword>
<dbReference type="EMBL" id="MFUE01000015">
    <property type="protein sequence ID" value="OGI77348.1"/>
    <property type="molecule type" value="Genomic_DNA"/>
</dbReference>
<dbReference type="Proteomes" id="UP000177777">
    <property type="component" value="Unassembled WGS sequence"/>
</dbReference>
<evidence type="ECO:0008006" key="4">
    <source>
        <dbReference type="Google" id="ProtNLM"/>
    </source>
</evidence>
<accession>A0A1F6W5Z4</accession>
<comment type="caution">
    <text evidence="2">The sequence shown here is derived from an EMBL/GenBank/DDBJ whole genome shotgun (WGS) entry which is preliminary data.</text>
</comment>
<evidence type="ECO:0000313" key="2">
    <source>
        <dbReference type="EMBL" id="OGI77348.1"/>
    </source>
</evidence>
<dbReference type="STRING" id="1801754.A3D42_02235"/>
<sequence length="132" mass="16001">MNRKKLLKHLVFLMFFIFGLYIMSERFYWYSLLWYFDMIMHFLGGLWVGMFFLYVFSIEKPVSKNTTLSLKVFLATFLIGILWEFYELALDMISRTDFDFPDTFSDMLFDVLGVLLATFYYLKGTIWMTRQK</sequence>
<proteinExistence type="predicted"/>
<feature type="transmembrane region" description="Helical" evidence="1">
    <location>
        <begin position="34"/>
        <end position="56"/>
    </location>
</feature>
<protein>
    <recommendedName>
        <fullName evidence="4">VanZ-like domain-containing protein</fullName>
    </recommendedName>
</protein>
<evidence type="ECO:0000313" key="3">
    <source>
        <dbReference type="Proteomes" id="UP000177777"/>
    </source>
</evidence>
<keyword evidence="1" id="KW-1133">Transmembrane helix</keyword>
<keyword evidence="1" id="KW-0472">Membrane</keyword>
<dbReference type="AlphaFoldDB" id="A0A1F6W5Z4"/>